<reference evidence="5" key="1">
    <citation type="journal article" date="2019" name="Int. J. Syst. Evol. Microbiol.">
        <title>The Global Catalogue of Microorganisms (GCM) 10K type strain sequencing project: providing services to taxonomists for standard genome sequencing and annotation.</title>
        <authorList>
            <consortium name="The Broad Institute Genomics Platform"/>
            <consortium name="The Broad Institute Genome Sequencing Center for Infectious Disease"/>
            <person name="Wu L."/>
            <person name="Ma J."/>
        </authorList>
    </citation>
    <scope>NUCLEOTIDE SEQUENCE [LARGE SCALE GENOMIC DNA]</scope>
    <source>
        <strain evidence="5">ICMP 6774ER</strain>
    </source>
</reference>
<dbReference type="PANTHER" id="PTHR33495:SF2">
    <property type="entry name" value="ANTI-SIGMA FACTOR ANTAGONIST TM_1081-RELATED"/>
    <property type="match status" value="1"/>
</dbReference>
<dbReference type="InterPro" id="IPR036513">
    <property type="entry name" value="STAS_dom_sf"/>
</dbReference>
<evidence type="ECO:0000313" key="5">
    <source>
        <dbReference type="Proteomes" id="UP001597368"/>
    </source>
</evidence>
<evidence type="ECO:0000256" key="2">
    <source>
        <dbReference type="RuleBase" id="RU003749"/>
    </source>
</evidence>
<dbReference type="SUPFAM" id="SSF52091">
    <property type="entry name" value="SpoIIaa-like"/>
    <property type="match status" value="1"/>
</dbReference>
<organism evidence="4 5">
    <name type="scientific">Nonomuraea mangrovi</name>
    <dbReference type="NCBI Taxonomy" id="2316207"/>
    <lineage>
        <taxon>Bacteria</taxon>
        <taxon>Bacillati</taxon>
        <taxon>Actinomycetota</taxon>
        <taxon>Actinomycetes</taxon>
        <taxon>Streptosporangiales</taxon>
        <taxon>Streptosporangiaceae</taxon>
        <taxon>Nonomuraea</taxon>
    </lineage>
</organism>
<evidence type="ECO:0000313" key="4">
    <source>
        <dbReference type="EMBL" id="MFD1932635.1"/>
    </source>
</evidence>
<evidence type="ECO:0000256" key="1">
    <source>
        <dbReference type="ARBA" id="ARBA00009013"/>
    </source>
</evidence>
<feature type="domain" description="STAS" evidence="3">
    <location>
        <begin position="14"/>
        <end position="129"/>
    </location>
</feature>
<evidence type="ECO:0000259" key="3">
    <source>
        <dbReference type="PROSITE" id="PS50801"/>
    </source>
</evidence>
<dbReference type="RefSeq" id="WP_379572695.1">
    <property type="nucleotide sequence ID" value="NZ_JBHUFV010000022.1"/>
</dbReference>
<dbReference type="CDD" id="cd07043">
    <property type="entry name" value="STAS_anti-anti-sigma_factors"/>
    <property type="match status" value="1"/>
</dbReference>
<comment type="similarity">
    <text evidence="1 2">Belongs to the anti-sigma-factor antagonist family.</text>
</comment>
<dbReference type="Pfam" id="PF01740">
    <property type="entry name" value="STAS"/>
    <property type="match status" value="1"/>
</dbReference>
<dbReference type="PROSITE" id="PS50801">
    <property type="entry name" value="STAS"/>
    <property type="match status" value="1"/>
</dbReference>
<accession>A0ABW4SUT5</accession>
<sequence>MGEIGVPGAQAWPLRVSMRSGSSAVVIALQGQLDLSTRALLTGEVVMALAQPASRPPAVIVDLSELVFCDSSGLSALIGARWRMEAAGGRLVLAGARGMVERLLRRTCLDHVFDCHQTVSDAEFALAAPSPA</sequence>
<dbReference type="InterPro" id="IPR003658">
    <property type="entry name" value="Anti-sigma_ant"/>
</dbReference>
<dbReference type="Gene3D" id="3.30.750.24">
    <property type="entry name" value="STAS domain"/>
    <property type="match status" value="1"/>
</dbReference>
<name>A0ABW4SUT5_9ACTN</name>
<comment type="caution">
    <text evidence="4">The sequence shown here is derived from an EMBL/GenBank/DDBJ whole genome shotgun (WGS) entry which is preliminary data.</text>
</comment>
<dbReference type="Proteomes" id="UP001597368">
    <property type="component" value="Unassembled WGS sequence"/>
</dbReference>
<dbReference type="EMBL" id="JBHUFV010000022">
    <property type="protein sequence ID" value="MFD1932635.1"/>
    <property type="molecule type" value="Genomic_DNA"/>
</dbReference>
<gene>
    <name evidence="4" type="ORF">ACFSKW_14230</name>
</gene>
<protein>
    <recommendedName>
        <fullName evidence="2">Anti-sigma factor antagonist</fullName>
    </recommendedName>
</protein>
<proteinExistence type="inferred from homology"/>
<dbReference type="InterPro" id="IPR002645">
    <property type="entry name" value="STAS_dom"/>
</dbReference>
<keyword evidence="5" id="KW-1185">Reference proteome</keyword>
<dbReference type="PANTHER" id="PTHR33495">
    <property type="entry name" value="ANTI-SIGMA FACTOR ANTAGONIST TM_1081-RELATED-RELATED"/>
    <property type="match status" value="1"/>
</dbReference>
<dbReference type="NCBIfam" id="TIGR00377">
    <property type="entry name" value="ant_ant_sig"/>
    <property type="match status" value="1"/>
</dbReference>